<dbReference type="EMBL" id="CP144751">
    <property type="protein sequence ID" value="WVZ84088.1"/>
    <property type="molecule type" value="Genomic_DNA"/>
</dbReference>
<gene>
    <name evidence="3" type="ORF">U9M48_031158</name>
</gene>
<dbReference type="AlphaFoldDB" id="A0AAQ3X324"/>
<evidence type="ECO:0000256" key="1">
    <source>
        <dbReference type="SAM" id="MobiDB-lite"/>
    </source>
</evidence>
<feature type="transmembrane region" description="Helical" evidence="2">
    <location>
        <begin position="649"/>
        <end position="668"/>
    </location>
</feature>
<evidence type="ECO:0000256" key="2">
    <source>
        <dbReference type="SAM" id="Phobius"/>
    </source>
</evidence>
<reference evidence="3 4" key="1">
    <citation type="submission" date="2024-02" db="EMBL/GenBank/DDBJ databases">
        <title>High-quality chromosome-scale genome assembly of Pensacola bahiagrass (Paspalum notatum Flugge var. saurae).</title>
        <authorList>
            <person name="Vega J.M."/>
            <person name="Podio M."/>
            <person name="Orjuela J."/>
            <person name="Siena L.A."/>
            <person name="Pessino S.C."/>
            <person name="Combes M.C."/>
            <person name="Mariac C."/>
            <person name="Albertini E."/>
            <person name="Pupilli F."/>
            <person name="Ortiz J.P.A."/>
            <person name="Leblanc O."/>
        </authorList>
    </citation>
    <scope>NUCLEOTIDE SEQUENCE [LARGE SCALE GENOMIC DNA]</scope>
    <source>
        <strain evidence="3">R1</strain>
        <tissue evidence="3">Leaf</tissue>
    </source>
</reference>
<organism evidence="3 4">
    <name type="scientific">Paspalum notatum var. saurae</name>
    <dbReference type="NCBI Taxonomy" id="547442"/>
    <lineage>
        <taxon>Eukaryota</taxon>
        <taxon>Viridiplantae</taxon>
        <taxon>Streptophyta</taxon>
        <taxon>Embryophyta</taxon>
        <taxon>Tracheophyta</taxon>
        <taxon>Spermatophyta</taxon>
        <taxon>Magnoliopsida</taxon>
        <taxon>Liliopsida</taxon>
        <taxon>Poales</taxon>
        <taxon>Poaceae</taxon>
        <taxon>PACMAD clade</taxon>
        <taxon>Panicoideae</taxon>
        <taxon>Andropogonodae</taxon>
        <taxon>Paspaleae</taxon>
        <taxon>Paspalinae</taxon>
        <taxon>Paspalum</taxon>
    </lineage>
</organism>
<proteinExistence type="predicted"/>
<feature type="transmembrane region" description="Helical" evidence="2">
    <location>
        <begin position="956"/>
        <end position="973"/>
    </location>
</feature>
<dbReference type="Proteomes" id="UP001341281">
    <property type="component" value="Chromosome 07"/>
</dbReference>
<protein>
    <submittedName>
        <fullName evidence="3">Uncharacterized protein</fullName>
    </submittedName>
</protein>
<name>A0AAQ3X324_PASNO</name>
<keyword evidence="2" id="KW-0812">Transmembrane</keyword>
<keyword evidence="2" id="KW-1133">Transmembrane helix</keyword>
<dbReference type="PANTHER" id="PTHR33116">
    <property type="entry name" value="REVERSE TRANSCRIPTASE ZINC-BINDING DOMAIN-CONTAINING PROTEIN-RELATED-RELATED"/>
    <property type="match status" value="1"/>
</dbReference>
<accession>A0AAQ3X324</accession>
<evidence type="ECO:0000313" key="3">
    <source>
        <dbReference type="EMBL" id="WVZ84088.1"/>
    </source>
</evidence>
<feature type="compositionally biased region" description="Low complexity" evidence="1">
    <location>
        <begin position="39"/>
        <end position="62"/>
    </location>
</feature>
<sequence>MSQPLFPLLPPRRSLAPRQPLPPRRLAALCPSSATTPLRSGNGRPAPSSSGGGRPSPCLSSSSGAAVLRRVFPPPPAAAGSFSSRPRQGVVGCGKARQWWGRSGAAARWRRQGVAEAELAGVRRCGGEAGRRGRDAAAEWSCAAAAEANGGKATMAAGGGWRRASRPTASHLFQGTELPRISWEYSLGGMVPSPVSPNQTLPKFRLDRDSDLKLASSASVQATAADAPRAESVDKCSRKLGAAVKAKVQVAAASSVTMVSHTCASPSAVRKKRTVKKNVDSIEGKLLSAGGRLVLINSVLPSSLPMYMLSFFEAPKGVLKKLDYYRSRFFWQCDEHRKKYRLAKWVILCIPKHIGRLGILNLKVQNRCLLNKWLFKLINEDGLWQDLLKRKCLSNKSISQVCKKPGDSHFWSGLMHVKDQFLALGSFEVKCGNQAKFWEDCWIGDKSLMEVYPSLYWIVRKKTVTVASVLKSIPLNVSFRISLTGDNLSEENVTFKWRLHKNGACGGDQAAGMEFDCAGSVRGGGAAGAYGQVVQRPTQGTKSPMSSISLNLGRLSMPERDCILVKAQINFSSFGVDPLVKLILVILEQLTIRWLSFRNSALLKDLSKSSRQRMFDFFESFWKSPCLSNVPRRVTLAICMALSRNECNMLLLSSLVAMLLLLLLLLLFTSSSLSFGRSSTPERDCRLVKRKVIFSSSGAAPFSKNMPVMLQLSVRKYSRHLNLSSLKLGKRVETILIQLGATKSYLGKLIFIFSQQCLKKLHFLLSRTLGGCFRLKPLSAAGDPLLEVFPKRISPLQRPETLMQVTARIKFLRDPYAEEFLGHAWNQISVTSQKTLQFQENEMLCRRCMHLCLTDIRRELLEEFVDVVRAAKVDIVEDGEMTSQGVVQLVQFFIASHGVSVQSMSEYPHAEFMILAFLQDVVNNLGAGVAIILMLACKLEHCIMVESNKRIFYRLSLWWIAIIFGLLDALCVGDD</sequence>
<feature type="transmembrane region" description="Helical" evidence="2">
    <location>
        <begin position="912"/>
        <end position="936"/>
    </location>
</feature>
<dbReference type="PANTHER" id="PTHR33116:SF87">
    <property type="entry name" value="OS01G0158850 PROTEIN"/>
    <property type="match status" value="1"/>
</dbReference>
<keyword evidence="2" id="KW-0472">Membrane</keyword>
<evidence type="ECO:0000313" key="4">
    <source>
        <dbReference type="Proteomes" id="UP001341281"/>
    </source>
</evidence>
<feature type="compositionally biased region" description="Low complexity" evidence="1">
    <location>
        <begin position="1"/>
        <end position="31"/>
    </location>
</feature>
<keyword evidence="4" id="KW-1185">Reference proteome</keyword>
<feature type="region of interest" description="Disordered" evidence="1">
    <location>
        <begin position="1"/>
        <end position="62"/>
    </location>
</feature>